<sequence length="193" mass="22536">MRFTYKRATLQLMTLDDDEALYNIVETHPKIWTYLIAKMNQPSDMSNYISSALSDYERGAALPFTVIDQATQSIVGSTRLYNLSKEQRTVELGHTWYHPKVQRTSINTECKLMLLHYAFETLEVIRVQIKTDLRNSTAQKAIERLGATKEGILRNERQLPNGYIRDAVVYSLLDREWPDVKRRLEKKLEKKHS</sequence>
<proteinExistence type="predicted"/>
<dbReference type="PANTHER" id="PTHR43610">
    <property type="entry name" value="BLL6696 PROTEIN"/>
    <property type="match status" value="1"/>
</dbReference>
<dbReference type="PANTHER" id="PTHR43610:SF1">
    <property type="entry name" value="N-ACETYLTRANSFERASE DOMAIN-CONTAINING PROTEIN"/>
    <property type="match status" value="1"/>
</dbReference>
<dbReference type="EMBL" id="BMIR01000010">
    <property type="protein sequence ID" value="GGE43577.1"/>
    <property type="molecule type" value="Genomic_DNA"/>
</dbReference>
<evidence type="ECO:0000313" key="2">
    <source>
        <dbReference type="EMBL" id="GGE43577.1"/>
    </source>
</evidence>
<evidence type="ECO:0000313" key="3">
    <source>
        <dbReference type="Proteomes" id="UP000628775"/>
    </source>
</evidence>
<comment type="caution">
    <text evidence="2">The sequence shown here is derived from an EMBL/GenBank/DDBJ whole genome shotgun (WGS) entry which is preliminary data.</text>
</comment>
<gene>
    <name evidence="2" type="ORF">GCM10011391_22920</name>
</gene>
<reference evidence="2" key="1">
    <citation type="journal article" date="2014" name="Int. J. Syst. Evol. Microbiol.">
        <title>Complete genome sequence of Corynebacterium casei LMG S-19264T (=DSM 44701T), isolated from a smear-ripened cheese.</title>
        <authorList>
            <consortium name="US DOE Joint Genome Institute (JGI-PGF)"/>
            <person name="Walter F."/>
            <person name="Albersmeier A."/>
            <person name="Kalinowski J."/>
            <person name="Ruckert C."/>
        </authorList>
    </citation>
    <scope>NUCLEOTIDE SEQUENCE</scope>
    <source>
        <strain evidence="2">CGMCC 1.15371</strain>
    </source>
</reference>
<name>A0A8J2YHP4_9BACL</name>
<dbReference type="SUPFAM" id="SSF55729">
    <property type="entry name" value="Acyl-CoA N-acyltransferases (Nat)"/>
    <property type="match status" value="1"/>
</dbReference>
<dbReference type="Proteomes" id="UP000628775">
    <property type="component" value="Unassembled WGS sequence"/>
</dbReference>
<dbReference type="Pfam" id="PF13302">
    <property type="entry name" value="Acetyltransf_3"/>
    <property type="match status" value="1"/>
</dbReference>
<accession>A0A8J2YHP4</accession>
<reference evidence="2" key="2">
    <citation type="submission" date="2020-09" db="EMBL/GenBank/DDBJ databases">
        <authorList>
            <person name="Sun Q."/>
            <person name="Zhou Y."/>
        </authorList>
    </citation>
    <scope>NUCLEOTIDE SEQUENCE</scope>
    <source>
        <strain evidence="2">CGMCC 1.15371</strain>
    </source>
</reference>
<organism evidence="2 3">
    <name type="scientific">Pullulanibacillus camelliae</name>
    <dbReference type="NCBI Taxonomy" id="1707096"/>
    <lineage>
        <taxon>Bacteria</taxon>
        <taxon>Bacillati</taxon>
        <taxon>Bacillota</taxon>
        <taxon>Bacilli</taxon>
        <taxon>Bacillales</taxon>
        <taxon>Sporolactobacillaceae</taxon>
        <taxon>Pullulanibacillus</taxon>
    </lineage>
</organism>
<dbReference type="Gene3D" id="3.40.630.30">
    <property type="match status" value="1"/>
</dbReference>
<dbReference type="AlphaFoldDB" id="A0A8J2YHP4"/>
<protein>
    <submittedName>
        <fullName evidence="2">N-acetyltransferase</fullName>
    </submittedName>
</protein>
<dbReference type="InterPro" id="IPR016181">
    <property type="entry name" value="Acyl_CoA_acyltransferase"/>
</dbReference>
<evidence type="ECO:0000259" key="1">
    <source>
        <dbReference type="Pfam" id="PF13302"/>
    </source>
</evidence>
<keyword evidence="3" id="KW-1185">Reference proteome</keyword>
<dbReference type="GO" id="GO:0016747">
    <property type="term" value="F:acyltransferase activity, transferring groups other than amino-acyl groups"/>
    <property type="evidence" value="ECO:0007669"/>
    <property type="project" value="InterPro"/>
</dbReference>
<dbReference type="InterPro" id="IPR000182">
    <property type="entry name" value="GNAT_dom"/>
</dbReference>
<dbReference type="RefSeq" id="WP_188693861.1">
    <property type="nucleotide sequence ID" value="NZ_BMIR01000010.1"/>
</dbReference>
<feature type="domain" description="N-acetyltransferase" evidence="1">
    <location>
        <begin position="7"/>
        <end position="148"/>
    </location>
</feature>